<dbReference type="Gene3D" id="3.40.50.2300">
    <property type="match status" value="1"/>
</dbReference>
<dbReference type="InterPro" id="IPR016152">
    <property type="entry name" value="PTrfase/Anion_transptr"/>
</dbReference>
<accession>A0A2J9PLA0</accession>
<dbReference type="Proteomes" id="UP000192813">
    <property type="component" value="Unassembled WGS sequence"/>
</dbReference>
<name>A0A2J9PLA0_9LACT</name>
<evidence type="ECO:0000259" key="6">
    <source>
        <dbReference type="PROSITE" id="PS51094"/>
    </source>
</evidence>
<evidence type="ECO:0000256" key="3">
    <source>
        <dbReference type="ARBA" id="ARBA00023015"/>
    </source>
</evidence>
<dbReference type="InterPro" id="IPR036095">
    <property type="entry name" value="PTS_EIIB-like_sf"/>
</dbReference>
<dbReference type="GO" id="GO:0008982">
    <property type="term" value="F:protein-N(PI)-phosphohistidine-sugar phosphotransferase activity"/>
    <property type="evidence" value="ECO:0007669"/>
    <property type="project" value="InterPro"/>
</dbReference>
<keyword evidence="2" id="KW-0677">Repeat</keyword>
<keyword evidence="1" id="KW-0808">Transferase</keyword>
<feature type="domain" description="PTS EIIA type-2" evidence="6">
    <location>
        <begin position="468"/>
        <end position="612"/>
    </location>
</feature>
<dbReference type="CDD" id="cd05568">
    <property type="entry name" value="PTS_IIB_bgl_like"/>
    <property type="match status" value="1"/>
</dbReference>
<dbReference type="PROSITE" id="PS51099">
    <property type="entry name" value="PTS_EIIB_TYPE_2"/>
    <property type="match status" value="1"/>
</dbReference>
<dbReference type="InterPro" id="IPR007737">
    <property type="entry name" value="Mga_HTH"/>
</dbReference>
<dbReference type="GO" id="GO:0006355">
    <property type="term" value="P:regulation of DNA-templated transcription"/>
    <property type="evidence" value="ECO:0007669"/>
    <property type="project" value="InterPro"/>
</dbReference>
<dbReference type="Gene3D" id="1.10.10.10">
    <property type="entry name" value="Winged helix-like DNA-binding domain superfamily/Winged helix DNA-binding domain"/>
    <property type="match status" value="1"/>
</dbReference>
<dbReference type="PANTHER" id="PTHR30185:SF18">
    <property type="entry name" value="TRANSCRIPTIONAL REGULATOR MTLR"/>
    <property type="match status" value="1"/>
</dbReference>
<comment type="caution">
    <text evidence="9">The sequence shown here is derived from an EMBL/GenBank/DDBJ whole genome shotgun (WGS) entry which is preliminary data.</text>
</comment>
<feature type="domain" description="PTS EIIB type-2" evidence="7">
    <location>
        <begin position="381"/>
        <end position="469"/>
    </location>
</feature>
<dbReference type="InterPro" id="IPR013011">
    <property type="entry name" value="PTS_EIIB_2"/>
</dbReference>
<reference evidence="10" key="1">
    <citation type="submission" date="2017-12" db="EMBL/GenBank/DDBJ databases">
        <title>FDA dAtabase for Regulatory Grade micrObial Sequences (FDA-ARGOS): Supporting development and validation of Infectious Disease Dx tests.</title>
        <authorList>
            <person name="Hoffmann M."/>
            <person name="Allard M."/>
            <person name="Evans P."/>
            <person name="Brown E."/>
            <person name="Tallon L."/>
            <person name="Sadzewicz L."/>
            <person name="Sengamalay N."/>
            <person name="Ott S."/>
            <person name="Godinez A."/>
            <person name="Nagaraj S."/>
            <person name="Vavikolanu K."/>
            <person name="Aluvathingal J."/>
            <person name="Nadendla S."/>
            <person name="Sichtig H."/>
        </authorList>
    </citation>
    <scope>NUCLEOTIDE SEQUENCE [LARGE SCALE GENOMIC DNA]</scope>
    <source>
        <strain evidence="10">FDAARGOS_249</strain>
    </source>
</reference>
<evidence type="ECO:0000313" key="9">
    <source>
        <dbReference type="EMBL" id="PNL90811.1"/>
    </source>
</evidence>
<dbReference type="PROSITE" id="PS51372">
    <property type="entry name" value="PRD_2"/>
    <property type="match status" value="1"/>
</dbReference>
<dbReference type="Pfam" id="PF05043">
    <property type="entry name" value="Mga"/>
    <property type="match status" value="1"/>
</dbReference>
<proteinExistence type="predicted"/>
<dbReference type="EMBL" id="NBTM02000001">
    <property type="protein sequence ID" value="PNL90811.1"/>
    <property type="molecule type" value="Genomic_DNA"/>
</dbReference>
<dbReference type="Gene3D" id="3.40.930.10">
    <property type="entry name" value="Mannitol-specific EII, Chain A"/>
    <property type="match status" value="1"/>
</dbReference>
<dbReference type="InterPro" id="IPR036634">
    <property type="entry name" value="PRD_sf"/>
</dbReference>
<dbReference type="InterPro" id="IPR013196">
    <property type="entry name" value="HTH_11"/>
</dbReference>
<dbReference type="Pfam" id="PF00874">
    <property type="entry name" value="PRD"/>
    <property type="match status" value="1"/>
</dbReference>
<evidence type="ECO:0000256" key="5">
    <source>
        <dbReference type="ARBA" id="ARBA00023163"/>
    </source>
</evidence>
<evidence type="ECO:0000259" key="8">
    <source>
        <dbReference type="PROSITE" id="PS51372"/>
    </source>
</evidence>
<keyword evidence="4" id="KW-0010">Activator</keyword>
<dbReference type="SUPFAM" id="SSF52794">
    <property type="entry name" value="PTS system IIB component-like"/>
    <property type="match status" value="1"/>
</dbReference>
<keyword evidence="5" id="KW-0804">Transcription</keyword>
<dbReference type="InterPro" id="IPR036390">
    <property type="entry name" value="WH_DNA-bd_sf"/>
</dbReference>
<evidence type="ECO:0000256" key="1">
    <source>
        <dbReference type="ARBA" id="ARBA00022679"/>
    </source>
</evidence>
<dbReference type="Gene3D" id="1.10.1790.10">
    <property type="entry name" value="PRD domain"/>
    <property type="match status" value="1"/>
</dbReference>
<dbReference type="PANTHER" id="PTHR30185">
    <property type="entry name" value="CRYPTIC BETA-GLUCOSIDE BGL OPERON ANTITERMINATOR"/>
    <property type="match status" value="1"/>
</dbReference>
<dbReference type="InterPro" id="IPR050661">
    <property type="entry name" value="BglG_antiterminators"/>
</dbReference>
<dbReference type="GO" id="GO:0009401">
    <property type="term" value="P:phosphoenolpyruvate-dependent sugar phosphotransferase system"/>
    <property type="evidence" value="ECO:0007669"/>
    <property type="project" value="InterPro"/>
</dbReference>
<evidence type="ECO:0000313" key="10">
    <source>
        <dbReference type="Proteomes" id="UP000192813"/>
    </source>
</evidence>
<evidence type="ECO:0000259" key="7">
    <source>
        <dbReference type="PROSITE" id="PS51099"/>
    </source>
</evidence>
<dbReference type="InterPro" id="IPR011608">
    <property type="entry name" value="PRD"/>
</dbReference>
<organism evidence="9 10">
    <name type="scientific">Aerococcus viridans</name>
    <dbReference type="NCBI Taxonomy" id="1377"/>
    <lineage>
        <taxon>Bacteria</taxon>
        <taxon>Bacillati</taxon>
        <taxon>Bacillota</taxon>
        <taxon>Bacilli</taxon>
        <taxon>Lactobacillales</taxon>
        <taxon>Aerococcaceae</taxon>
        <taxon>Aerococcus</taxon>
    </lineage>
</organism>
<evidence type="ECO:0000256" key="4">
    <source>
        <dbReference type="ARBA" id="ARBA00023159"/>
    </source>
</evidence>
<dbReference type="Pfam" id="PF08279">
    <property type="entry name" value="HTH_11"/>
    <property type="match status" value="1"/>
</dbReference>
<gene>
    <name evidence="9" type="ORF">A6J77_000435</name>
</gene>
<feature type="domain" description="PRD" evidence="8">
    <location>
        <begin position="272"/>
        <end position="378"/>
    </location>
</feature>
<evidence type="ECO:0000256" key="2">
    <source>
        <dbReference type="ARBA" id="ARBA00022737"/>
    </source>
</evidence>
<dbReference type="AlphaFoldDB" id="A0A2J9PLA0"/>
<dbReference type="SUPFAM" id="SSF63520">
    <property type="entry name" value="PTS-regulatory domain, PRD"/>
    <property type="match status" value="1"/>
</dbReference>
<sequence length="612" mass="71016">MAIINRWYQILQIMDNYQSIKQKELADLLEISRQTLSKNIYLLNNELDQIASISTEDGVYTLDVFDINEYEKILAGKLKRESDFNSTTKRMAYILKRLIGQEEIITIDQLSEEMMVSRGTVSNNISTLRKIISDYEVEIIGKTNNGLVIIGEELDIRLIYVNYVMEYFPPELVTDSFKNLLSSYCHKNDIPAHITRLLTSVIEVSILRVRNKQLLKSINPYYENFIKDTEFFEYIHYLIEENFEMSLSATELDFIVYPLNVFNQGSGIKKVYNMNKTRHLFNQIIENVEQVFSISISKDQFFDIMRYHLTHLTNRLVMRLDMNDLFFEEVAEKYPSSYAIAEEASRTIADVVGRDVPKAEINYLTLYFEMELSGNGVPNKRHIAVICHTGMGTALIIKNQLQKVIGHDVHVTAYSQQEVSDETLDKYFAIFTTIPLRTRNTKVPVIQMNSIVNDSFVKEQWRKIEKNSLISDNKLELVISKISANSNYLDLINQMSEELIEANLVDDNFKDSILERENMKSTIFDPTIGMPHALNFKNRKIVLNFGKYDKDTNDIPKFVFLLAIPNNADEEINNLLLDVYDFIFRISSDSNLIKKLSDVDSEDNLRQIIMED</sequence>
<dbReference type="SUPFAM" id="SSF55804">
    <property type="entry name" value="Phoshotransferase/anion transport protein"/>
    <property type="match status" value="1"/>
</dbReference>
<protein>
    <submittedName>
        <fullName evidence="9">Uncharacterized protein</fullName>
    </submittedName>
</protein>
<dbReference type="RefSeq" id="WP_083067588.1">
    <property type="nucleotide sequence ID" value="NZ_CBCPHS010000021.1"/>
</dbReference>
<keyword evidence="3" id="KW-0805">Transcription regulation</keyword>
<dbReference type="InterPro" id="IPR002178">
    <property type="entry name" value="PTS_EIIA_type-2_dom"/>
</dbReference>
<dbReference type="Pfam" id="PF00359">
    <property type="entry name" value="PTS_EIIA_2"/>
    <property type="match status" value="1"/>
</dbReference>
<dbReference type="SUPFAM" id="SSF46785">
    <property type="entry name" value="Winged helix' DNA-binding domain"/>
    <property type="match status" value="1"/>
</dbReference>
<dbReference type="InterPro" id="IPR036388">
    <property type="entry name" value="WH-like_DNA-bd_sf"/>
</dbReference>
<dbReference type="PROSITE" id="PS51094">
    <property type="entry name" value="PTS_EIIA_TYPE_2"/>
    <property type="match status" value="1"/>
</dbReference>